<dbReference type="Proteomes" id="UP001142317">
    <property type="component" value="Unassembled WGS sequence"/>
</dbReference>
<keyword evidence="2" id="KW-1185">Reference proteome</keyword>
<sequence>MNWFRSLGVKGAQLPSLIAALAKTAPLGRTGCLCGGVLSASDGGGEFIRVHHVLNCHCVIEPFESILQRSGEEHVEFMAARRLPTIECMRKSFRG</sequence>
<organism evidence="1 2">
    <name type="scientific">Microbacterium imperiale</name>
    <dbReference type="NCBI Taxonomy" id="33884"/>
    <lineage>
        <taxon>Bacteria</taxon>
        <taxon>Bacillati</taxon>
        <taxon>Actinomycetota</taxon>
        <taxon>Actinomycetes</taxon>
        <taxon>Micrococcales</taxon>
        <taxon>Microbacteriaceae</taxon>
        <taxon>Microbacterium</taxon>
    </lineage>
</organism>
<evidence type="ECO:0000313" key="1">
    <source>
        <dbReference type="EMBL" id="GLJ79603.1"/>
    </source>
</evidence>
<accession>A0A9W6M2K3</accession>
<reference evidence="1" key="2">
    <citation type="submission" date="2023-01" db="EMBL/GenBank/DDBJ databases">
        <authorList>
            <person name="Sun Q."/>
            <person name="Evtushenko L."/>
        </authorList>
    </citation>
    <scope>NUCLEOTIDE SEQUENCE</scope>
    <source>
        <strain evidence="1">VKM Ac-1447</strain>
    </source>
</reference>
<proteinExistence type="predicted"/>
<name>A0A9W6M2K3_9MICO</name>
<protein>
    <submittedName>
        <fullName evidence="1">Uncharacterized protein</fullName>
    </submittedName>
</protein>
<dbReference type="AlphaFoldDB" id="A0A9W6M2K3"/>
<comment type="caution">
    <text evidence="1">The sequence shown here is derived from an EMBL/GenBank/DDBJ whole genome shotgun (WGS) entry which is preliminary data.</text>
</comment>
<dbReference type="EMBL" id="BSEO01000004">
    <property type="protein sequence ID" value="GLJ79603.1"/>
    <property type="molecule type" value="Genomic_DNA"/>
</dbReference>
<reference evidence="1" key="1">
    <citation type="journal article" date="2014" name="Int. J. Syst. Evol. Microbiol.">
        <title>Complete genome sequence of Corynebacterium casei LMG S-19264T (=DSM 44701T), isolated from a smear-ripened cheese.</title>
        <authorList>
            <consortium name="US DOE Joint Genome Institute (JGI-PGF)"/>
            <person name="Walter F."/>
            <person name="Albersmeier A."/>
            <person name="Kalinowski J."/>
            <person name="Ruckert C."/>
        </authorList>
    </citation>
    <scope>NUCLEOTIDE SEQUENCE</scope>
    <source>
        <strain evidence="1">VKM Ac-1447</strain>
    </source>
</reference>
<gene>
    <name evidence="1" type="ORF">GCM10017586_12850</name>
</gene>
<evidence type="ECO:0000313" key="2">
    <source>
        <dbReference type="Proteomes" id="UP001142317"/>
    </source>
</evidence>